<evidence type="ECO:0000313" key="4">
    <source>
        <dbReference type="Proteomes" id="UP000061630"/>
    </source>
</evidence>
<dbReference type="Pfam" id="PF04014">
    <property type="entry name" value="MazE_antitoxin"/>
    <property type="match status" value="1"/>
</dbReference>
<dbReference type="SMART" id="SM00966">
    <property type="entry name" value="SpoVT_AbrB"/>
    <property type="match status" value="1"/>
</dbReference>
<dbReference type="NCBIfam" id="TIGR01439">
    <property type="entry name" value="lp_hng_hel_AbrB"/>
    <property type="match status" value="1"/>
</dbReference>
<dbReference type="EMBL" id="CP014141">
    <property type="protein sequence ID" value="AMA74840.1"/>
    <property type="molecule type" value="Genomic_DNA"/>
</dbReference>
<dbReference type="InterPro" id="IPR037914">
    <property type="entry name" value="SpoVT-AbrB_sf"/>
</dbReference>
<organism evidence="3 4">
    <name type="scientific">Thermus parvatiensis</name>
    <dbReference type="NCBI Taxonomy" id="456163"/>
    <lineage>
        <taxon>Bacteria</taxon>
        <taxon>Thermotogati</taxon>
        <taxon>Deinococcota</taxon>
        <taxon>Deinococci</taxon>
        <taxon>Thermales</taxon>
        <taxon>Thermaceae</taxon>
        <taxon>Thermus</taxon>
    </lineage>
</organism>
<accession>A0A0X8DBW7</accession>
<name>A0A0X8DBW7_9DEIN</name>
<gene>
    <name evidence="3" type="ORF">AV541_00075</name>
</gene>
<dbReference type="Gene3D" id="2.10.260.10">
    <property type="match status" value="1"/>
</dbReference>
<dbReference type="SUPFAM" id="SSF89447">
    <property type="entry name" value="AbrB/MazE/MraZ-like"/>
    <property type="match status" value="1"/>
</dbReference>
<protein>
    <submittedName>
        <fullName evidence="3">AbrB family transcriptional regulator</fullName>
    </submittedName>
</protein>
<keyword evidence="1" id="KW-0238">DNA-binding</keyword>
<dbReference type="InterPro" id="IPR007159">
    <property type="entry name" value="SpoVT-AbrB_dom"/>
</dbReference>
<sequence length="81" mass="9027">MKALTSLSKRGQITLPAEVRRALGLKPGDTLVVRVEAGRVVLEPAVVLPVELYTEERIREFAENAQVTPEELDAFRRAWGL</sequence>
<dbReference type="PANTHER" id="PTHR34860:SF6">
    <property type="entry name" value="REPRESSOR-LIKE PROTEIN SSO7C3"/>
    <property type="match status" value="1"/>
</dbReference>
<dbReference type="RefSeq" id="WP_024118851.1">
    <property type="nucleotide sequence ID" value="NZ_CP014141.1"/>
</dbReference>
<feature type="domain" description="SpoVT-AbrB" evidence="2">
    <location>
        <begin position="2"/>
        <end position="47"/>
    </location>
</feature>
<dbReference type="InterPro" id="IPR052975">
    <property type="entry name" value="Repressor-like_regulatory"/>
</dbReference>
<dbReference type="Proteomes" id="UP000061630">
    <property type="component" value="Chromosome"/>
</dbReference>
<dbReference type="KEGG" id="tpar:AV541_00075"/>
<dbReference type="GO" id="GO:0003677">
    <property type="term" value="F:DNA binding"/>
    <property type="evidence" value="ECO:0007669"/>
    <property type="project" value="UniProtKB-UniRule"/>
</dbReference>
<evidence type="ECO:0000256" key="1">
    <source>
        <dbReference type="PROSITE-ProRule" id="PRU01076"/>
    </source>
</evidence>
<proteinExistence type="predicted"/>
<reference evidence="3 4" key="1">
    <citation type="submission" date="2016-01" db="EMBL/GenBank/DDBJ databases">
        <title>Genome sequence of Thermus parvatiensis, a thermophile isolated from a hot water spring.</title>
        <authorList>
            <person name="Tripathi C."/>
            <person name="Lal R."/>
        </authorList>
    </citation>
    <scope>NUCLEOTIDE SEQUENCE [LARGE SCALE GENOMIC DNA]</scope>
    <source>
        <strain evidence="3 4">RL</strain>
    </source>
</reference>
<dbReference type="PROSITE" id="PS51740">
    <property type="entry name" value="SPOVT_ABRB"/>
    <property type="match status" value="1"/>
</dbReference>
<dbReference type="AlphaFoldDB" id="A0A0X8DBW7"/>
<dbReference type="PANTHER" id="PTHR34860">
    <property type="entry name" value="REPRESSOR-LIKE PROTEIN SSO7C3"/>
    <property type="match status" value="1"/>
</dbReference>
<evidence type="ECO:0000313" key="3">
    <source>
        <dbReference type="EMBL" id="AMA74840.1"/>
    </source>
</evidence>
<evidence type="ECO:0000259" key="2">
    <source>
        <dbReference type="PROSITE" id="PS51740"/>
    </source>
</evidence>